<accession>A0A8J1UGX8</accession>
<dbReference type="EMBL" id="CAIIXF020000007">
    <property type="protein sequence ID" value="CAH1788722.1"/>
    <property type="molecule type" value="Genomic_DNA"/>
</dbReference>
<dbReference type="InterPro" id="IPR022701">
    <property type="entry name" value="QTMAN_N"/>
</dbReference>
<gene>
    <name evidence="7" type="ORF">OFUS_LOCUS14199</name>
</gene>
<organism evidence="7 8">
    <name type="scientific">Owenia fusiformis</name>
    <name type="common">Polychaete worm</name>
    <dbReference type="NCBI Taxonomy" id="6347"/>
    <lineage>
        <taxon>Eukaryota</taxon>
        <taxon>Metazoa</taxon>
        <taxon>Spiralia</taxon>
        <taxon>Lophotrochozoa</taxon>
        <taxon>Annelida</taxon>
        <taxon>Polychaeta</taxon>
        <taxon>Sedentaria</taxon>
        <taxon>Canalipalpata</taxon>
        <taxon>Sabellida</taxon>
        <taxon>Oweniida</taxon>
        <taxon>Oweniidae</taxon>
        <taxon>Owenia</taxon>
    </lineage>
</organism>
<evidence type="ECO:0000256" key="6">
    <source>
        <dbReference type="ARBA" id="ARBA00048439"/>
    </source>
</evidence>
<sequence length="226" mass="26574">MMDDHTCNMNNESMNSEVLLVEPFYGGSHKQLMDLLNSEIEKTELYTMSPKKWHWRARTSALYFSRKIKQSESFKVLFASSVLNLAELIALRPDLERLRKVLYFHENQLEYPVQKQLDRDFQYGYNQILSCLVADVICFNSEYNMKSFLSNIVHHMNIMPDYRPKSLVEEIKPKCRVLYYPILYPTDIQREIEISQGQGMCTEQAEETPDPVSDTHCDNIRDTHCV</sequence>
<dbReference type="InterPro" id="IPR051862">
    <property type="entry name" value="GT-like_domain_containing_1"/>
</dbReference>
<comment type="caution">
    <text evidence="7">The sequence shown here is derived from an EMBL/GenBank/DDBJ whole genome shotgun (WGS) entry which is preliminary data.</text>
</comment>
<evidence type="ECO:0000313" key="7">
    <source>
        <dbReference type="EMBL" id="CAH1788722.1"/>
    </source>
</evidence>
<evidence type="ECO:0000256" key="3">
    <source>
        <dbReference type="ARBA" id="ARBA00022679"/>
    </source>
</evidence>
<dbReference type="PANTHER" id="PTHR13615:SF3">
    <property type="entry name" value="GLYCOSYLTRANSFERASE-LIKE DOMAIN-CONTAINING PROTEIN 1"/>
    <property type="match status" value="1"/>
</dbReference>
<keyword evidence="8" id="KW-1185">Reference proteome</keyword>
<evidence type="ECO:0000256" key="4">
    <source>
        <dbReference type="ARBA" id="ARBA00044517"/>
    </source>
</evidence>
<dbReference type="GO" id="GO:0016438">
    <property type="term" value="F:tRNA-queuosine(34) beta-mannosyltransferase activity"/>
    <property type="evidence" value="ECO:0007669"/>
    <property type="project" value="UniProtKB-EC"/>
</dbReference>
<proteinExistence type="inferred from homology"/>
<protein>
    <recommendedName>
        <fullName evidence="5">tRNA-queuosine alpha-mannosyltransferase</fullName>
        <ecNumber evidence="4">2.4.1.110</ecNumber>
    </recommendedName>
</protein>
<evidence type="ECO:0000256" key="2">
    <source>
        <dbReference type="ARBA" id="ARBA00022676"/>
    </source>
</evidence>
<dbReference type="EC" id="2.4.1.110" evidence="4"/>
<evidence type="ECO:0000313" key="8">
    <source>
        <dbReference type="Proteomes" id="UP000749559"/>
    </source>
</evidence>
<feature type="non-terminal residue" evidence="7">
    <location>
        <position position="226"/>
    </location>
</feature>
<name>A0A8J1UGX8_OWEFU</name>
<comment type="catalytic activity">
    <reaction evidence="6">
        <text>queuosine(34) in tRNA(Asp) + GDP-alpha-D-mannose = O-4''-alpha-D-mannosylqueuosine(34) in tRNA(Asp) + GDP + H(+)</text>
        <dbReference type="Rhea" id="RHEA:12885"/>
        <dbReference type="Rhea" id="RHEA-COMP:18572"/>
        <dbReference type="Rhea" id="RHEA-COMP:18581"/>
        <dbReference type="ChEBI" id="CHEBI:15378"/>
        <dbReference type="ChEBI" id="CHEBI:57527"/>
        <dbReference type="ChEBI" id="CHEBI:58189"/>
        <dbReference type="ChEBI" id="CHEBI:194431"/>
        <dbReference type="ChEBI" id="CHEBI:194442"/>
        <dbReference type="EC" id="2.4.1.110"/>
    </reaction>
    <physiologicalReaction direction="left-to-right" evidence="6">
        <dbReference type="Rhea" id="RHEA:12886"/>
    </physiologicalReaction>
</comment>
<reference evidence="7" key="1">
    <citation type="submission" date="2022-03" db="EMBL/GenBank/DDBJ databases">
        <authorList>
            <person name="Martin C."/>
        </authorList>
    </citation>
    <scope>NUCLEOTIDE SEQUENCE</scope>
</reference>
<dbReference type="Proteomes" id="UP000749559">
    <property type="component" value="Unassembled WGS sequence"/>
</dbReference>
<dbReference type="Pfam" id="PF12038">
    <property type="entry name" value="QTMAN_N"/>
    <property type="match status" value="1"/>
</dbReference>
<dbReference type="AlphaFoldDB" id="A0A8J1UGX8"/>
<dbReference type="PANTHER" id="PTHR13615">
    <property type="entry name" value="GLYCOSYLTRANSFERASE-LIKE 1"/>
    <property type="match status" value="1"/>
</dbReference>
<evidence type="ECO:0000256" key="5">
    <source>
        <dbReference type="ARBA" id="ARBA00044539"/>
    </source>
</evidence>
<keyword evidence="2" id="KW-0328">Glycosyltransferase</keyword>
<dbReference type="OrthoDB" id="10032790at2759"/>
<comment type="similarity">
    <text evidence="1">Belongs to the glycosyltransferase group 1 family. Glycosyltransferase 4 subfamily.</text>
</comment>
<evidence type="ECO:0000256" key="1">
    <source>
        <dbReference type="ARBA" id="ARBA00009481"/>
    </source>
</evidence>
<keyword evidence="3" id="KW-0808">Transferase</keyword>